<keyword evidence="3" id="KW-1185">Reference proteome</keyword>
<comment type="caution">
    <text evidence="2">The sequence shown here is derived from an EMBL/GenBank/DDBJ whole genome shotgun (WGS) entry which is preliminary data.</text>
</comment>
<organism evidence="2 3">
    <name type="scientific">Trypanosoma conorhini</name>
    <dbReference type="NCBI Taxonomy" id="83891"/>
    <lineage>
        <taxon>Eukaryota</taxon>
        <taxon>Discoba</taxon>
        <taxon>Euglenozoa</taxon>
        <taxon>Kinetoplastea</taxon>
        <taxon>Metakinetoplastina</taxon>
        <taxon>Trypanosomatida</taxon>
        <taxon>Trypanosomatidae</taxon>
        <taxon>Trypanosoma</taxon>
    </lineage>
</organism>
<dbReference type="PROSITE" id="PS50076">
    <property type="entry name" value="DNAJ_2"/>
    <property type="match status" value="1"/>
</dbReference>
<dbReference type="SMART" id="SM00271">
    <property type="entry name" value="DnaJ"/>
    <property type="match status" value="1"/>
</dbReference>
<dbReference type="PANTHER" id="PTHR44094">
    <property type="entry name" value="DNAJ HEAT SHOCK N-TERMINAL DOMAIN-CONTAINING PROTEIN"/>
    <property type="match status" value="1"/>
</dbReference>
<dbReference type="AlphaFoldDB" id="A0A422Q8Z2"/>
<name>A0A422Q8Z2_9TRYP</name>
<dbReference type="GeneID" id="40314869"/>
<reference evidence="2 3" key="1">
    <citation type="journal article" date="2018" name="BMC Genomics">
        <title>Genomic comparison of Trypanosoma conorhini and Trypanosoma rangeli to Trypanosoma cruzi strains of high and low virulence.</title>
        <authorList>
            <person name="Bradwell K.R."/>
            <person name="Koparde V.N."/>
            <person name="Matveyev A.V."/>
            <person name="Serrano M.G."/>
            <person name="Alves J.M."/>
            <person name="Parikh H."/>
            <person name="Huang B."/>
            <person name="Lee V."/>
            <person name="Espinosa-Alvarez O."/>
            <person name="Ortiz P.A."/>
            <person name="Costa-Martins A.G."/>
            <person name="Teixeira M.M."/>
            <person name="Buck G.A."/>
        </authorList>
    </citation>
    <scope>NUCLEOTIDE SEQUENCE [LARGE SCALE GENOMIC DNA]</scope>
    <source>
        <strain evidence="2 3">025E</strain>
    </source>
</reference>
<evidence type="ECO:0000313" key="2">
    <source>
        <dbReference type="EMBL" id="RNF26397.1"/>
    </source>
</evidence>
<dbReference type="InterPro" id="IPR018253">
    <property type="entry name" value="DnaJ_domain_CS"/>
</dbReference>
<dbReference type="InterPro" id="IPR052423">
    <property type="entry name" value="EMIR"/>
</dbReference>
<dbReference type="CDD" id="cd06257">
    <property type="entry name" value="DnaJ"/>
    <property type="match status" value="1"/>
</dbReference>
<evidence type="ECO:0000259" key="1">
    <source>
        <dbReference type="PROSITE" id="PS50076"/>
    </source>
</evidence>
<protein>
    <submittedName>
        <fullName evidence="2">Chaperone protein DnaJ</fullName>
    </submittedName>
</protein>
<evidence type="ECO:0000313" key="3">
    <source>
        <dbReference type="Proteomes" id="UP000284403"/>
    </source>
</evidence>
<dbReference type="InterPro" id="IPR036869">
    <property type="entry name" value="J_dom_sf"/>
</dbReference>
<dbReference type="EMBL" id="MKKU01000044">
    <property type="protein sequence ID" value="RNF26397.1"/>
    <property type="molecule type" value="Genomic_DNA"/>
</dbReference>
<dbReference type="SUPFAM" id="SSF46565">
    <property type="entry name" value="Chaperone J-domain"/>
    <property type="match status" value="1"/>
</dbReference>
<dbReference type="PANTHER" id="PTHR44094:SF8">
    <property type="entry name" value="DNAJ HEAT SHOCK N-TERMINAL DOMAIN-CONTAINING PROTEIN-RELATED"/>
    <property type="match status" value="1"/>
</dbReference>
<dbReference type="RefSeq" id="XP_029231603.1">
    <property type="nucleotide sequence ID" value="XM_029368196.1"/>
</dbReference>
<dbReference type="Pfam" id="PF00226">
    <property type="entry name" value="DnaJ"/>
    <property type="match status" value="1"/>
</dbReference>
<dbReference type="OrthoDB" id="445556at2759"/>
<dbReference type="InterPro" id="IPR001623">
    <property type="entry name" value="DnaJ_domain"/>
</dbReference>
<dbReference type="Proteomes" id="UP000284403">
    <property type="component" value="Unassembled WGS sequence"/>
</dbReference>
<gene>
    <name evidence="2" type="ORF">Tco025E_01258</name>
</gene>
<dbReference type="Gene3D" id="1.10.287.110">
    <property type="entry name" value="DnaJ domain"/>
    <property type="match status" value="1"/>
</dbReference>
<proteinExistence type="predicted"/>
<accession>A0A422Q8Z2</accession>
<dbReference type="PRINTS" id="PR00625">
    <property type="entry name" value="JDOMAIN"/>
</dbReference>
<sequence length="465" mass="49704">MTSNPTSTGDDDGAQPAVTADGAESIGSAVLGSMFVSGEPKHALDGLSSAARNIAVGVGAGLGSLVALPVVSWRREGAAGAAKGAAMGVASLLGMTTYGVAQGVVQLAKGVCHTPEAVAEAARGERYWDSQEGRWVEVRLDAAFAELPVGDEDLFARAREAFRSTFEATPSGAEDATPAGAAAAPAPAQDYYATLGVPRTATAAEVRKAFHRLALEMHPDKNPNNAEATLRFQKVLEANSVLSDEGRRAHYDRYGAVDALPDETASFTQVEEALGATFMEVFVGRLSHALYFVPNVFITEPLMKEFQRRRTLRLAQRLIRFVDDEAGLGVALPAIRDAVSTRMGPQLMSIVGEQYIAAARQHLKVGALQRQLDIFATSKWAALAHVAGVTRAALNTVRRAQNEEWQLDVLAALCGRDVQRTVLRAARLILYDTSVSPDKRRQRANNLLTLGKMVGEVCRSPPSRE</sequence>
<dbReference type="PROSITE" id="PS00636">
    <property type="entry name" value="DNAJ_1"/>
    <property type="match status" value="1"/>
</dbReference>
<feature type="domain" description="J" evidence="1">
    <location>
        <begin position="190"/>
        <end position="255"/>
    </location>
</feature>